<keyword evidence="2" id="KW-1185">Reference proteome</keyword>
<gene>
    <name evidence="1" type="ORF">DQG23_19110</name>
</gene>
<accession>A0A329MJR4</accession>
<name>A0A329MJR4_9BACL</name>
<dbReference type="OrthoDB" id="2510553at2"/>
<dbReference type="EMBL" id="QMFB01000011">
    <property type="protein sequence ID" value="RAV19576.1"/>
    <property type="molecule type" value="Genomic_DNA"/>
</dbReference>
<proteinExistence type="predicted"/>
<evidence type="ECO:0000313" key="2">
    <source>
        <dbReference type="Proteomes" id="UP000250369"/>
    </source>
</evidence>
<sequence>MNTTAGNELMRNGTEMINKGAFGAAAFYFFGAAKTNPAQLEAWMNLFVSLQQLDRQVDLQILLARYAQLGLPFAPPFAAAAATVYRNNPLALRDWIEATRANGVADKDSKEMFDALKADVDQACAQLTEQLTAEQLEEKGIMPLLRIAAYKTPLELWAEQPDDQVLSRIEEAITTMEYANALEALQTLALFPLPRTETILRKCCRDEQFSTKLQTHALITLRKAGISGNIRVAKNGKTWTVDLENPETPLEDKLPDAFEPIMNWVSAWLAKENGVIDGPSFAKLTAEPTQINAAAIMEKIGEKALPQIVMMSAGFMLKEAYLHYYPDIPYTGYQVGEWGYALLDLIQAYTKHAEIEWEYGKLPALSGTAIRRREWLVDAIPELKDVVNKTAAGEEEE</sequence>
<dbReference type="RefSeq" id="WP_113032481.1">
    <property type="nucleotide sequence ID" value="NZ_QMFB01000011.1"/>
</dbReference>
<reference evidence="1 2" key="1">
    <citation type="journal article" date="2009" name="Int. J. Syst. Evol. Microbiol.">
        <title>Paenibacillus contaminans sp. nov., isolated from a contaminated laboratory plate.</title>
        <authorList>
            <person name="Chou J.H."/>
            <person name="Lee J.H."/>
            <person name="Lin M.C."/>
            <person name="Chang P.S."/>
            <person name="Arun A.B."/>
            <person name="Young C.C."/>
            <person name="Chen W.M."/>
        </authorList>
    </citation>
    <scope>NUCLEOTIDE SEQUENCE [LARGE SCALE GENOMIC DNA]</scope>
    <source>
        <strain evidence="1 2">CKOBP-6</strain>
    </source>
</reference>
<organism evidence="1 2">
    <name type="scientific">Paenibacillus contaminans</name>
    <dbReference type="NCBI Taxonomy" id="450362"/>
    <lineage>
        <taxon>Bacteria</taxon>
        <taxon>Bacillati</taxon>
        <taxon>Bacillota</taxon>
        <taxon>Bacilli</taxon>
        <taxon>Bacillales</taxon>
        <taxon>Paenibacillaceae</taxon>
        <taxon>Paenibacillus</taxon>
    </lineage>
</organism>
<protein>
    <submittedName>
        <fullName evidence="1">Uncharacterized protein</fullName>
    </submittedName>
</protein>
<dbReference type="Proteomes" id="UP000250369">
    <property type="component" value="Unassembled WGS sequence"/>
</dbReference>
<dbReference type="AlphaFoldDB" id="A0A329MJR4"/>
<evidence type="ECO:0000313" key="1">
    <source>
        <dbReference type="EMBL" id="RAV19576.1"/>
    </source>
</evidence>
<comment type="caution">
    <text evidence="1">The sequence shown here is derived from an EMBL/GenBank/DDBJ whole genome shotgun (WGS) entry which is preliminary data.</text>
</comment>